<keyword evidence="3" id="KW-1185">Reference proteome</keyword>
<dbReference type="RefSeq" id="WP_089724692.1">
    <property type="nucleotide sequence ID" value="NZ_FNGI01000001.1"/>
</dbReference>
<dbReference type="Pfam" id="PF07332">
    <property type="entry name" value="Phage_holin_3_6"/>
    <property type="match status" value="1"/>
</dbReference>
<keyword evidence="1" id="KW-0472">Membrane</keyword>
<name>A0A1G9F4B1_9GAMM</name>
<evidence type="ECO:0000313" key="3">
    <source>
        <dbReference type="Proteomes" id="UP000198654"/>
    </source>
</evidence>
<feature type="transmembrane region" description="Helical" evidence="1">
    <location>
        <begin position="47"/>
        <end position="73"/>
    </location>
</feature>
<dbReference type="STRING" id="119000.SAMN05661010_00228"/>
<keyword evidence="1" id="KW-1133">Transmembrane helix</keyword>
<feature type="transmembrane region" description="Helical" evidence="1">
    <location>
        <begin position="79"/>
        <end position="98"/>
    </location>
</feature>
<evidence type="ECO:0000256" key="1">
    <source>
        <dbReference type="SAM" id="Phobius"/>
    </source>
</evidence>
<accession>A0A1G9F4B1</accession>
<dbReference type="EMBL" id="FNGI01000001">
    <property type="protein sequence ID" value="SDK83188.1"/>
    <property type="molecule type" value="Genomic_DNA"/>
</dbReference>
<dbReference type="InterPro" id="IPR009937">
    <property type="entry name" value="Phage_holin_3_6"/>
</dbReference>
<dbReference type="AlphaFoldDB" id="A0A1G9F4B1"/>
<gene>
    <name evidence="2" type="ORF">SAMN05661010_00228</name>
</gene>
<protein>
    <submittedName>
        <fullName evidence="2">Uncharacterized membrane protein YqjE</fullName>
    </submittedName>
</protein>
<keyword evidence="1" id="KW-0812">Transmembrane</keyword>
<sequence>MSTSQGPAERVISAVRRLIGSLVATGETRLRLAVLELELERDRLLSLLLLAGASLILLSFGIGMLLLMVVVLYWDDHRLLAIALCALVLLILSALLAFKAKRLARRRKLMESTLNNLAQDRHALRPSHESS</sequence>
<organism evidence="2 3">
    <name type="scientific">Modicisalibacter muralis</name>
    <dbReference type="NCBI Taxonomy" id="119000"/>
    <lineage>
        <taxon>Bacteria</taxon>
        <taxon>Pseudomonadati</taxon>
        <taxon>Pseudomonadota</taxon>
        <taxon>Gammaproteobacteria</taxon>
        <taxon>Oceanospirillales</taxon>
        <taxon>Halomonadaceae</taxon>
        <taxon>Modicisalibacter</taxon>
    </lineage>
</organism>
<dbReference type="Proteomes" id="UP000198654">
    <property type="component" value="Unassembled WGS sequence"/>
</dbReference>
<reference evidence="2 3" key="1">
    <citation type="submission" date="2016-10" db="EMBL/GenBank/DDBJ databases">
        <authorList>
            <person name="de Groot N.N."/>
        </authorList>
    </citation>
    <scope>NUCLEOTIDE SEQUENCE [LARGE SCALE GENOMIC DNA]</scope>
    <source>
        <strain evidence="2 3">DSM 14789</strain>
    </source>
</reference>
<evidence type="ECO:0000313" key="2">
    <source>
        <dbReference type="EMBL" id="SDK83188.1"/>
    </source>
</evidence>
<proteinExistence type="predicted"/>